<dbReference type="RefSeq" id="WP_068349489.1">
    <property type="nucleotide sequence ID" value="NZ_CP016033.1"/>
</dbReference>
<proteinExistence type="predicted"/>
<sequence>MRHSVFLAAAALFAGVAAPAPLLAHVGLVSATPVQGSTAKSPSRITLTFNEKVAPATASAAIIMTAMPGMADHGEMAIRNFVASWSADGTTMTLTLKKPLPKGTYDVRWQAAGTDGHVARGTVTFDVG</sequence>
<dbReference type="KEGG" id="pns:A9D12_02530"/>
<dbReference type="InterPro" id="IPR014755">
    <property type="entry name" value="Cu-Rt/internalin_Ig-like"/>
</dbReference>
<dbReference type="SUPFAM" id="SSF81296">
    <property type="entry name" value="E set domains"/>
    <property type="match status" value="1"/>
</dbReference>
<dbReference type="STRING" id="1112.A9D12_02530"/>
<protein>
    <recommendedName>
        <fullName evidence="4">CopC domain-containing protein</fullName>
    </recommendedName>
</protein>
<name>A0A192D224_9SPHN</name>
<reference evidence="5 6" key="1">
    <citation type="submission" date="2016-05" db="EMBL/GenBank/DDBJ databases">
        <title>Compelete Genome Sequence of Bacteriochlorophyll-Synthesizing Bacterium Porphyrobacter neustonensis DSM 9434.</title>
        <authorList>
            <person name="Shi X.-L."/>
            <person name="Wu Y.-H."/>
            <person name="Cheng H."/>
            <person name="Xu L."/>
            <person name="Zhang X.-Q."/>
            <person name="Wang C.-S."/>
            <person name="Xu X.-W."/>
        </authorList>
    </citation>
    <scope>NUCLEOTIDE SEQUENCE [LARGE SCALE GENOMIC DNA]</scope>
    <source>
        <strain evidence="5 6">DSM 9434</strain>
    </source>
</reference>
<dbReference type="AlphaFoldDB" id="A0A192D224"/>
<keyword evidence="6" id="KW-1185">Reference proteome</keyword>
<evidence type="ECO:0000313" key="6">
    <source>
        <dbReference type="Proteomes" id="UP000078263"/>
    </source>
</evidence>
<feature type="chain" id="PRO_5008251632" description="CopC domain-containing protein" evidence="3">
    <location>
        <begin position="25"/>
        <end position="128"/>
    </location>
</feature>
<organism evidence="5 6">
    <name type="scientific">Erythrobacter neustonensis</name>
    <dbReference type="NCBI Taxonomy" id="1112"/>
    <lineage>
        <taxon>Bacteria</taxon>
        <taxon>Pseudomonadati</taxon>
        <taxon>Pseudomonadota</taxon>
        <taxon>Alphaproteobacteria</taxon>
        <taxon>Sphingomonadales</taxon>
        <taxon>Erythrobacteraceae</taxon>
        <taxon>Erythrobacter/Porphyrobacter group</taxon>
        <taxon>Erythrobacter</taxon>
    </lineage>
</organism>
<evidence type="ECO:0000259" key="4">
    <source>
        <dbReference type="Pfam" id="PF04234"/>
    </source>
</evidence>
<feature type="domain" description="CopC" evidence="4">
    <location>
        <begin position="25"/>
        <end position="127"/>
    </location>
</feature>
<accession>A0A192D224</accession>
<feature type="signal peptide" evidence="3">
    <location>
        <begin position="1"/>
        <end position="24"/>
    </location>
</feature>
<dbReference type="InterPro" id="IPR007348">
    <property type="entry name" value="CopC_dom"/>
</dbReference>
<dbReference type="InterPro" id="IPR014756">
    <property type="entry name" value="Ig_E-set"/>
</dbReference>
<keyword evidence="1 3" id="KW-0732">Signal</keyword>
<dbReference type="Gene3D" id="2.60.40.1220">
    <property type="match status" value="1"/>
</dbReference>
<dbReference type="GO" id="GO:0046688">
    <property type="term" value="P:response to copper ion"/>
    <property type="evidence" value="ECO:0007669"/>
    <property type="project" value="InterPro"/>
</dbReference>
<dbReference type="GO" id="GO:0042597">
    <property type="term" value="C:periplasmic space"/>
    <property type="evidence" value="ECO:0007669"/>
    <property type="project" value="InterPro"/>
</dbReference>
<dbReference type="Proteomes" id="UP000078263">
    <property type="component" value="Chromosome"/>
</dbReference>
<gene>
    <name evidence="5" type="ORF">A9D12_02530</name>
</gene>
<evidence type="ECO:0000256" key="1">
    <source>
        <dbReference type="ARBA" id="ARBA00022729"/>
    </source>
</evidence>
<evidence type="ECO:0000313" key="5">
    <source>
        <dbReference type="EMBL" id="ANK11992.1"/>
    </source>
</evidence>
<evidence type="ECO:0000256" key="2">
    <source>
        <dbReference type="ARBA" id="ARBA00023008"/>
    </source>
</evidence>
<keyword evidence="2" id="KW-0186">Copper</keyword>
<dbReference type="EMBL" id="CP016033">
    <property type="protein sequence ID" value="ANK11992.1"/>
    <property type="molecule type" value="Genomic_DNA"/>
</dbReference>
<dbReference type="GO" id="GO:0005507">
    <property type="term" value="F:copper ion binding"/>
    <property type="evidence" value="ECO:0007669"/>
    <property type="project" value="InterPro"/>
</dbReference>
<evidence type="ECO:0000256" key="3">
    <source>
        <dbReference type="SAM" id="SignalP"/>
    </source>
</evidence>
<dbReference type="Pfam" id="PF04234">
    <property type="entry name" value="CopC"/>
    <property type="match status" value="1"/>
</dbReference>